<proteinExistence type="predicted"/>
<dbReference type="EMBL" id="JAWZYT010001584">
    <property type="protein sequence ID" value="KAK4310899.1"/>
    <property type="molecule type" value="Genomic_DNA"/>
</dbReference>
<accession>A0AAE1PMC4</accession>
<protein>
    <submittedName>
        <fullName evidence="1">Uncharacterized protein</fullName>
    </submittedName>
</protein>
<gene>
    <name evidence="1" type="ORF">Pmani_017579</name>
</gene>
<organism evidence="1 2">
    <name type="scientific">Petrolisthes manimaculis</name>
    <dbReference type="NCBI Taxonomy" id="1843537"/>
    <lineage>
        <taxon>Eukaryota</taxon>
        <taxon>Metazoa</taxon>
        <taxon>Ecdysozoa</taxon>
        <taxon>Arthropoda</taxon>
        <taxon>Crustacea</taxon>
        <taxon>Multicrustacea</taxon>
        <taxon>Malacostraca</taxon>
        <taxon>Eumalacostraca</taxon>
        <taxon>Eucarida</taxon>
        <taxon>Decapoda</taxon>
        <taxon>Pleocyemata</taxon>
        <taxon>Anomura</taxon>
        <taxon>Galatheoidea</taxon>
        <taxon>Porcellanidae</taxon>
        <taxon>Petrolisthes</taxon>
    </lineage>
</organism>
<keyword evidence="2" id="KW-1185">Reference proteome</keyword>
<dbReference type="AlphaFoldDB" id="A0AAE1PMC4"/>
<dbReference type="Proteomes" id="UP001292094">
    <property type="component" value="Unassembled WGS sequence"/>
</dbReference>
<comment type="caution">
    <text evidence="1">The sequence shown here is derived from an EMBL/GenBank/DDBJ whole genome shotgun (WGS) entry which is preliminary data.</text>
</comment>
<evidence type="ECO:0000313" key="2">
    <source>
        <dbReference type="Proteomes" id="UP001292094"/>
    </source>
</evidence>
<name>A0AAE1PMC4_9EUCA</name>
<sequence length="169" mass="19234">MTRSHPSEKRSPKQFLPDNVLKLLHNRVEFIGVNAVPILRFTSDIQEDTYEIKCLGRGTENSPITYLIDFEMAKKLVDEGDPMNKETLDTTTLPIEDINGLGNIIKATVHDEAVLTEVWMEGLGELVNAMRNIDLIKIPALSQVHQELTRLLIFTTIRWEIKNSTPRLP</sequence>
<evidence type="ECO:0000313" key="1">
    <source>
        <dbReference type="EMBL" id="KAK4310899.1"/>
    </source>
</evidence>
<reference evidence="1" key="1">
    <citation type="submission" date="2023-11" db="EMBL/GenBank/DDBJ databases">
        <title>Genome assemblies of two species of porcelain crab, Petrolisthes cinctipes and Petrolisthes manimaculis (Anomura: Porcellanidae).</title>
        <authorList>
            <person name="Angst P."/>
        </authorList>
    </citation>
    <scope>NUCLEOTIDE SEQUENCE</scope>
    <source>
        <strain evidence="1">PB745_02</strain>
        <tissue evidence="1">Gill</tissue>
    </source>
</reference>